<name>A0A3S0SZ69_9MOLU</name>
<comment type="caution">
    <text evidence="2">The sequence shown here is derived from an EMBL/GenBank/DDBJ whole genome shotgun (WGS) entry which is preliminary data.</text>
</comment>
<proteinExistence type="predicted"/>
<keyword evidence="1" id="KW-0472">Membrane</keyword>
<gene>
    <name evidence="2" type="ORF">D6D54_03695</name>
</gene>
<feature type="transmembrane region" description="Helical" evidence="1">
    <location>
        <begin position="159"/>
        <end position="188"/>
    </location>
</feature>
<sequence length="244" mass="27410">MKKEKTILSKGETASEMVQKIQFVEDNRPASLKSLDKTVVDKTVKSLGEYELKRKKQNKPLPYHYNVDATKYYFATKGETLARIMIIFGQLMLIVVSLVYIPTLSQVLAQFLMSLVSKLNTSFTGPIVIALIIFLSIAWVSTFFFLTIPILTAQTLRTVHIWTIIVSIVGNINFIIVFLIAVLQVLYIKGSVAGLNINPFILSGIILAAFVCFAIGCMALQNNRKKYQRKVENELANQIRATRG</sequence>
<organism evidence="2 3">
    <name type="scientific">Spiroplasma poulsonii</name>
    <dbReference type="NCBI Taxonomy" id="2138"/>
    <lineage>
        <taxon>Bacteria</taxon>
        <taxon>Bacillati</taxon>
        <taxon>Mycoplasmatota</taxon>
        <taxon>Mollicutes</taxon>
        <taxon>Entomoplasmatales</taxon>
        <taxon>Spiroplasmataceae</taxon>
        <taxon>Spiroplasma</taxon>
    </lineage>
</organism>
<accession>A0A3S0SZ69</accession>
<feature type="transmembrane region" description="Helical" evidence="1">
    <location>
        <begin position="81"/>
        <end position="103"/>
    </location>
</feature>
<feature type="transmembrane region" description="Helical" evidence="1">
    <location>
        <begin position="123"/>
        <end position="147"/>
    </location>
</feature>
<keyword evidence="1" id="KW-0812">Transmembrane</keyword>
<dbReference type="RefSeq" id="WP_127092777.1">
    <property type="nucleotide sequence ID" value="NZ_RAHC01000002.1"/>
</dbReference>
<dbReference type="Proteomes" id="UP000274545">
    <property type="component" value="Unassembled WGS sequence"/>
</dbReference>
<evidence type="ECO:0000313" key="3">
    <source>
        <dbReference type="Proteomes" id="UP000274545"/>
    </source>
</evidence>
<keyword evidence="1" id="KW-1133">Transmembrane helix</keyword>
<protein>
    <submittedName>
        <fullName evidence="2">Uncharacterized protein</fullName>
    </submittedName>
</protein>
<evidence type="ECO:0000313" key="2">
    <source>
        <dbReference type="EMBL" id="RUP77643.1"/>
    </source>
</evidence>
<dbReference type="AlphaFoldDB" id="A0A3S0SZ69"/>
<dbReference type="EMBL" id="RAHC01000002">
    <property type="protein sequence ID" value="RUP77643.1"/>
    <property type="molecule type" value="Genomic_DNA"/>
</dbReference>
<evidence type="ECO:0000256" key="1">
    <source>
        <dbReference type="SAM" id="Phobius"/>
    </source>
</evidence>
<feature type="transmembrane region" description="Helical" evidence="1">
    <location>
        <begin position="200"/>
        <end position="220"/>
    </location>
</feature>
<reference evidence="2 3" key="1">
    <citation type="journal article" date="2019" name="Genome Biol. Evol.">
        <title>Toxin and genome evolution in a Drosophila defensive symbiosis.</title>
        <authorList>
            <person name="Ballinger M.J."/>
            <person name="Gawryluk R.M."/>
            <person name="Perlman S.J."/>
        </authorList>
    </citation>
    <scope>NUCLEOTIDE SEQUENCE [LARGE SCALE GENOMIC DNA]</scope>
    <source>
        <strain evidence="3">sNeo</strain>
    </source>
</reference>